<gene>
    <name evidence="1" type="ORF">K0M31_003742</name>
</gene>
<evidence type="ECO:0000313" key="2">
    <source>
        <dbReference type="Proteomes" id="UP001177670"/>
    </source>
</evidence>
<comment type="caution">
    <text evidence="1">The sequence shown here is derived from an EMBL/GenBank/DDBJ whole genome shotgun (WGS) entry which is preliminary data.</text>
</comment>
<dbReference type="Proteomes" id="UP001177670">
    <property type="component" value="Unassembled WGS sequence"/>
</dbReference>
<feature type="non-terminal residue" evidence="1">
    <location>
        <position position="53"/>
    </location>
</feature>
<organism evidence="1 2">
    <name type="scientific">Melipona bicolor</name>
    <dbReference type="NCBI Taxonomy" id="60889"/>
    <lineage>
        <taxon>Eukaryota</taxon>
        <taxon>Metazoa</taxon>
        <taxon>Ecdysozoa</taxon>
        <taxon>Arthropoda</taxon>
        <taxon>Hexapoda</taxon>
        <taxon>Insecta</taxon>
        <taxon>Pterygota</taxon>
        <taxon>Neoptera</taxon>
        <taxon>Endopterygota</taxon>
        <taxon>Hymenoptera</taxon>
        <taxon>Apocrita</taxon>
        <taxon>Aculeata</taxon>
        <taxon>Apoidea</taxon>
        <taxon>Anthophila</taxon>
        <taxon>Apidae</taxon>
        <taxon>Melipona</taxon>
    </lineage>
</organism>
<proteinExistence type="predicted"/>
<dbReference type="EMBL" id="JAHYIQ010000012">
    <property type="protein sequence ID" value="KAK1127193.1"/>
    <property type="molecule type" value="Genomic_DNA"/>
</dbReference>
<accession>A0AA40FXH0</accession>
<keyword evidence="2" id="KW-1185">Reference proteome</keyword>
<evidence type="ECO:0000313" key="1">
    <source>
        <dbReference type="EMBL" id="KAK1127193.1"/>
    </source>
</evidence>
<name>A0AA40FXH0_9HYME</name>
<sequence length="53" mass="6300">MPVMWSAFDAESKESEALFEQKQLRDTRGRVYVDTRGWKQCAGRFGEKFKIRE</sequence>
<protein>
    <submittedName>
        <fullName evidence="1">Uncharacterized protein</fullName>
    </submittedName>
</protein>
<reference evidence="1" key="1">
    <citation type="submission" date="2021-10" db="EMBL/GenBank/DDBJ databases">
        <title>Melipona bicolor Genome sequencing and assembly.</title>
        <authorList>
            <person name="Araujo N.S."/>
            <person name="Arias M.C."/>
        </authorList>
    </citation>
    <scope>NUCLEOTIDE SEQUENCE</scope>
    <source>
        <strain evidence="1">USP_2M_L1-L4_2017</strain>
        <tissue evidence="1">Whole body</tissue>
    </source>
</reference>
<dbReference type="AlphaFoldDB" id="A0AA40FXH0"/>